<feature type="region of interest" description="Disordered" evidence="2">
    <location>
        <begin position="102"/>
        <end position="138"/>
    </location>
</feature>
<dbReference type="SUPFAM" id="SSF53067">
    <property type="entry name" value="Actin-like ATPase domain"/>
    <property type="match status" value="2"/>
</dbReference>
<organism evidence="3 4">
    <name type="scientific">Guyanagaster necrorhizus</name>
    <dbReference type="NCBI Taxonomy" id="856835"/>
    <lineage>
        <taxon>Eukaryota</taxon>
        <taxon>Fungi</taxon>
        <taxon>Dikarya</taxon>
        <taxon>Basidiomycota</taxon>
        <taxon>Agaricomycotina</taxon>
        <taxon>Agaricomycetes</taxon>
        <taxon>Agaricomycetidae</taxon>
        <taxon>Agaricales</taxon>
        <taxon>Marasmiineae</taxon>
        <taxon>Physalacriaceae</taxon>
        <taxon>Guyanagaster</taxon>
    </lineage>
</organism>
<feature type="region of interest" description="Disordered" evidence="2">
    <location>
        <begin position="474"/>
        <end position="546"/>
    </location>
</feature>
<gene>
    <name evidence="3" type="ORF">BT62DRAFT_970033</name>
</gene>
<dbReference type="InterPro" id="IPR004000">
    <property type="entry name" value="Actin"/>
</dbReference>
<evidence type="ECO:0000313" key="3">
    <source>
        <dbReference type="EMBL" id="KAG7444906.1"/>
    </source>
</evidence>
<keyword evidence="4" id="KW-1185">Reference proteome</keyword>
<dbReference type="InterPro" id="IPR043129">
    <property type="entry name" value="ATPase_NBD"/>
</dbReference>
<evidence type="ECO:0000256" key="1">
    <source>
        <dbReference type="RuleBase" id="RU000487"/>
    </source>
</evidence>
<dbReference type="Gene3D" id="3.90.640.10">
    <property type="entry name" value="Actin, Chain A, domain 4"/>
    <property type="match status" value="1"/>
</dbReference>
<sequence>MPRGIPNVKRDDTGLRYTSFNIPLPPNPKHLGTTYLKSDTQTVWYRNSIRKSIAPSEDTNKDRRGTAVLVIHPGSRFLRVGRASDVTPVAVPNVIARKTTPTPTPVFVKGISRPQKGRHGTPSVANSPSAEDNDSSEDPFEEKLSAIIVSLRDRMRFYKLRVTPNAANLASTFNAAFQPEIIPEHNDPFQVEWVDESCSKDVLVGEKALLIADPQRAGYSVKWPIYGPNFNTRDYSSLRVLMGDIEMILRQTLRDKLNINQRDYGIFSVILLVPDFYDRSYVREWVNMLLVGMGFKQLCAQQESLAATYGAGVSNACVVNIGAKSTSLACVDEGLVIADSRMNLNLGGDDITEFLYVLLERIGFPYRDIDLSRAYDWNIMEDLKSRLCTLTESVVALNLYDFVVRRPGKPTEKYGLRAYDEIILAPMCLFEPRVIDFDRKRVGFQLNGHLDVTEDVLEIQGENVTSAMMISTQHLLPSPTSGGPPIDSQGNNDVASVPAPQDSGAGTPMDVDSIEDTNKGSGNLPQPMPLPDAPEPIPPPSSSTSGDDIDVCFEASKLPLDVAIFNSARASGGDDKIRKYLQAVLVIGGGALVPGMAHALESRLQAIATPLVVNMEKVQILAPPKEVDPRVLAWKGAAVLGKMDGSSELWVTPADWDILGMRGLKERCFFL</sequence>
<dbReference type="CDD" id="cd10206">
    <property type="entry name" value="ASKHA_NBD_Arp8-like"/>
    <property type="match status" value="1"/>
</dbReference>
<accession>A0A9P8ARH7</accession>
<dbReference type="Gene3D" id="3.30.420.40">
    <property type="match status" value="3"/>
</dbReference>
<dbReference type="SMART" id="SM00268">
    <property type="entry name" value="ACTIN"/>
    <property type="match status" value="1"/>
</dbReference>
<comment type="caution">
    <text evidence="3">The sequence shown here is derived from an EMBL/GenBank/DDBJ whole genome shotgun (WGS) entry which is preliminary data.</text>
</comment>
<dbReference type="Proteomes" id="UP000812287">
    <property type="component" value="Unassembled WGS sequence"/>
</dbReference>
<dbReference type="AlphaFoldDB" id="A0A9P8ARH7"/>
<comment type="similarity">
    <text evidence="1">Belongs to the actin family.</text>
</comment>
<dbReference type="Pfam" id="PF00022">
    <property type="entry name" value="Actin"/>
    <property type="match status" value="2"/>
</dbReference>
<reference evidence="3" key="1">
    <citation type="submission" date="2020-11" db="EMBL/GenBank/DDBJ databases">
        <title>Adaptations for nitrogen fixation in a non-lichenized fungal sporocarp promotes dispersal by wood-feeding termites.</title>
        <authorList>
            <consortium name="DOE Joint Genome Institute"/>
            <person name="Koch R.A."/>
            <person name="Yoon G."/>
            <person name="Arayal U."/>
            <person name="Lail K."/>
            <person name="Amirebrahimi M."/>
            <person name="Labutti K."/>
            <person name="Lipzen A."/>
            <person name="Riley R."/>
            <person name="Barry K."/>
            <person name="Henrissat B."/>
            <person name="Grigoriev I.V."/>
            <person name="Herr J.R."/>
            <person name="Aime M.C."/>
        </authorList>
    </citation>
    <scope>NUCLEOTIDE SEQUENCE</scope>
    <source>
        <strain evidence="3">MCA 3950</strain>
    </source>
</reference>
<evidence type="ECO:0000256" key="2">
    <source>
        <dbReference type="SAM" id="MobiDB-lite"/>
    </source>
</evidence>
<proteinExistence type="inferred from homology"/>
<dbReference type="EMBL" id="MU250538">
    <property type="protein sequence ID" value="KAG7444906.1"/>
    <property type="molecule type" value="Genomic_DNA"/>
</dbReference>
<feature type="compositionally biased region" description="Pro residues" evidence="2">
    <location>
        <begin position="526"/>
        <end position="541"/>
    </location>
</feature>
<name>A0A9P8ARH7_9AGAR</name>
<dbReference type="OrthoDB" id="5572108at2759"/>
<dbReference type="RefSeq" id="XP_043038406.1">
    <property type="nucleotide sequence ID" value="XM_043188966.1"/>
</dbReference>
<evidence type="ECO:0000313" key="4">
    <source>
        <dbReference type="Proteomes" id="UP000812287"/>
    </source>
</evidence>
<dbReference type="PANTHER" id="PTHR11937">
    <property type="entry name" value="ACTIN"/>
    <property type="match status" value="1"/>
</dbReference>
<protein>
    <submittedName>
        <fullName evidence="3">Actin-like ATPase domain-containing protein</fullName>
    </submittedName>
</protein>
<dbReference type="GeneID" id="66111263"/>